<dbReference type="Proteomes" id="UP000004846">
    <property type="component" value="Unassembled WGS sequence"/>
</dbReference>
<dbReference type="GeneID" id="60892932"/>
<sequence>MFEWIKTFIAVYETKNFSAAAKQLYISQPTVSLQIKKLEQHFSIKLFYRNGKQSVIPTKEADFLYPKMLSIIESLTTSFAQAAEKENFKEDCIIASSNTVAIYLLPDIMESLVTAFPLINFSIQLMNSNEVVDMVQNNHAHIGLIEKPIETKNLHKEIVYEDQLVLAGDAASKFWLLREKNSGLRFFNELYLNEHSINLPIIELNNNEVLLQLLKNNIGQSIVSRLSISDEIPWQPIDQSFASRKIFIVQTDHHANTSFSEVYNRIVEKIRERQT</sequence>
<evidence type="ECO:0000256" key="4">
    <source>
        <dbReference type="ARBA" id="ARBA00023163"/>
    </source>
</evidence>
<dbReference type="EMBL" id="AEBR01000008">
    <property type="protein sequence ID" value="EFM83994.1"/>
    <property type="molecule type" value="Genomic_DNA"/>
</dbReference>
<dbReference type="Gene3D" id="1.10.10.10">
    <property type="entry name" value="Winged helix-like DNA-binding domain superfamily/Winged helix DNA-binding domain"/>
    <property type="match status" value="1"/>
</dbReference>
<dbReference type="Gene3D" id="3.40.190.290">
    <property type="match status" value="1"/>
</dbReference>
<dbReference type="Pfam" id="PF00126">
    <property type="entry name" value="HTH_1"/>
    <property type="match status" value="1"/>
</dbReference>
<protein>
    <submittedName>
        <fullName evidence="6">Transcriptional regulator, LysR family</fullName>
    </submittedName>
</protein>
<evidence type="ECO:0000313" key="7">
    <source>
        <dbReference type="Proteomes" id="UP000004846"/>
    </source>
</evidence>
<keyword evidence="2" id="KW-0805">Transcription regulation</keyword>
<dbReference type="InterPro" id="IPR036390">
    <property type="entry name" value="WH_DNA-bd_sf"/>
</dbReference>
<dbReference type="PANTHER" id="PTHR30126:SF64">
    <property type="entry name" value="HTH-TYPE TRANSCRIPTIONAL REGULATOR CITR"/>
    <property type="match status" value="1"/>
</dbReference>
<dbReference type="InterPro" id="IPR000847">
    <property type="entry name" value="LysR_HTH_N"/>
</dbReference>
<dbReference type="GO" id="GO:0000976">
    <property type="term" value="F:transcription cis-regulatory region binding"/>
    <property type="evidence" value="ECO:0007669"/>
    <property type="project" value="TreeGrafter"/>
</dbReference>
<dbReference type="InterPro" id="IPR005119">
    <property type="entry name" value="LysR_subst-bd"/>
</dbReference>
<dbReference type="PROSITE" id="PS50931">
    <property type="entry name" value="HTH_LYSR"/>
    <property type="match status" value="1"/>
</dbReference>
<dbReference type="PRINTS" id="PR00039">
    <property type="entry name" value="HTHLYSR"/>
</dbReference>
<evidence type="ECO:0000256" key="3">
    <source>
        <dbReference type="ARBA" id="ARBA00023125"/>
    </source>
</evidence>
<accession>A0A125W9L8</accession>
<keyword evidence="3" id="KW-0238">DNA-binding</keyword>
<dbReference type="SUPFAM" id="SSF46785">
    <property type="entry name" value="Winged helix' DNA-binding domain"/>
    <property type="match status" value="1"/>
</dbReference>
<dbReference type="AlphaFoldDB" id="A0A125W9L8"/>
<reference evidence="6 7" key="1">
    <citation type="submission" date="2010-07" db="EMBL/GenBank/DDBJ databases">
        <authorList>
            <person name="Sid Ahmed O."/>
        </authorList>
    </citation>
    <scope>NUCLEOTIDE SEQUENCE [LARGE SCALE GENOMIC DNA]</scope>
    <source>
        <strain evidence="6 7">TX4248</strain>
    </source>
</reference>
<dbReference type="RefSeq" id="WP_002358639.1">
    <property type="nucleotide sequence ID" value="NZ_GL454414.1"/>
</dbReference>
<dbReference type="PANTHER" id="PTHR30126">
    <property type="entry name" value="HTH-TYPE TRANSCRIPTIONAL REGULATOR"/>
    <property type="match status" value="1"/>
</dbReference>
<dbReference type="GO" id="GO:0003700">
    <property type="term" value="F:DNA-binding transcription factor activity"/>
    <property type="evidence" value="ECO:0007669"/>
    <property type="project" value="InterPro"/>
</dbReference>
<proteinExistence type="inferred from homology"/>
<keyword evidence="4" id="KW-0804">Transcription</keyword>
<dbReference type="InterPro" id="IPR036388">
    <property type="entry name" value="WH-like_DNA-bd_sf"/>
</dbReference>
<evidence type="ECO:0000256" key="2">
    <source>
        <dbReference type="ARBA" id="ARBA00023015"/>
    </source>
</evidence>
<organism evidence="6 7">
    <name type="scientific">Enterococcus faecalis TX4248</name>
    <dbReference type="NCBI Taxonomy" id="749495"/>
    <lineage>
        <taxon>Bacteria</taxon>
        <taxon>Bacillati</taxon>
        <taxon>Bacillota</taxon>
        <taxon>Bacilli</taxon>
        <taxon>Lactobacillales</taxon>
        <taxon>Enterococcaceae</taxon>
        <taxon>Enterococcus</taxon>
    </lineage>
</organism>
<dbReference type="SUPFAM" id="SSF53850">
    <property type="entry name" value="Periplasmic binding protein-like II"/>
    <property type="match status" value="1"/>
</dbReference>
<comment type="similarity">
    <text evidence="1">Belongs to the LysR transcriptional regulatory family.</text>
</comment>
<comment type="caution">
    <text evidence="6">The sequence shown here is derived from an EMBL/GenBank/DDBJ whole genome shotgun (WGS) entry which is preliminary data.</text>
</comment>
<dbReference type="Pfam" id="PF03466">
    <property type="entry name" value="LysR_substrate"/>
    <property type="match status" value="1"/>
</dbReference>
<feature type="domain" description="HTH lysR-type" evidence="5">
    <location>
        <begin position="1"/>
        <end position="58"/>
    </location>
</feature>
<name>A0A125W9L8_ENTFL</name>
<dbReference type="HOGENOM" id="CLU_039613_6_1_9"/>
<gene>
    <name evidence="6" type="ORF">HMPREF9498_00339</name>
</gene>
<evidence type="ECO:0000256" key="1">
    <source>
        <dbReference type="ARBA" id="ARBA00009437"/>
    </source>
</evidence>
<evidence type="ECO:0000259" key="5">
    <source>
        <dbReference type="PROSITE" id="PS50931"/>
    </source>
</evidence>
<evidence type="ECO:0000313" key="6">
    <source>
        <dbReference type="EMBL" id="EFM83994.1"/>
    </source>
</evidence>